<dbReference type="EMBL" id="JASSZA010000001">
    <property type="protein sequence ID" value="KAK2120970.1"/>
    <property type="molecule type" value="Genomic_DNA"/>
</dbReference>
<name>A0ABQ9WHN8_SAGOE</name>
<evidence type="ECO:0000259" key="2">
    <source>
        <dbReference type="Pfam" id="PF00685"/>
    </source>
</evidence>
<dbReference type="InterPro" id="IPR000863">
    <property type="entry name" value="Sulfotransferase_dom"/>
</dbReference>
<dbReference type="InterPro" id="IPR027417">
    <property type="entry name" value="P-loop_NTPase"/>
</dbReference>
<dbReference type="SUPFAM" id="SSF52540">
    <property type="entry name" value="P-loop containing nucleoside triphosphate hydrolases"/>
    <property type="match status" value="1"/>
</dbReference>
<organism evidence="3 4">
    <name type="scientific">Saguinus oedipus</name>
    <name type="common">Cotton-top tamarin</name>
    <name type="synonym">Oedipomidas oedipus</name>
    <dbReference type="NCBI Taxonomy" id="9490"/>
    <lineage>
        <taxon>Eukaryota</taxon>
        <taxon>Metazoa</taxon>
        <taxon>Chordata</taxon>
        <taxon>Craniata</taxon>
        <taxon>Vertebrata</taxon>
        <taxon>Euteleostomi</taxon>
        <taxon>Mammalia</taxon>
        <taxon>Eutheria</taxon>
        <taxon>Euarchontoglires</taxon>
        <taxon>Primates</taxon>
        <taxon>Haplorrhini</taxon>
        <taxon>Platyrrhini</taxon>
        <taxon>Cebidae</taxon>
        <taxon>Callitrichinae</taxon>
        <taxon>Saguinus</taxon>
    </lineage>
</organism>
<keyword evidence="1" id="KW-0808">Transferase</keyword>
<comment type="similarity">
    <text evidence="1">Belongs to the sulfotransferase 1 family.</text>
</comment>
<sequence>MFWICPSAPASYSVPTSKLVASAPLGFVLFPETACYGDKVMGTVESYSQVPWRPPSQRLSLPWSGLQGVLKLWLILSPVSAVGYGSWFEHVQEFWEHRMDSNVLFLKYEDMHRVSAAALALAGPELLMREPFPVGMREEEEEPEEGQKRGWDSPWAGVGLEMWGAASQSMRWTGAAMLCKAEGPRKVGVGRGLGLGLLGGLWSAVQWRLIGH</sequence>
<evidence type="ECO:0000313" key="3">
    <source>
        <dbReference type="EMBL" id="KAK2120970.1"/>
    </source>
</evidence>
<evidence type="ECO:0000313" key="4">
    <source>
        <dbReference type="Proteomes" id="UP001266305"/>
    </source>
</evidence>
<accession>A0ABQ9WHN8</accession>
<reference evidence="3 4" key="1">
    <citation type="submission" date="2023-05" db="EMBL/GenBank/DDBJ databases">
        <title>B98-5 Cell Line De Novo Hybrid Assembly: An Optical Mapping Approach.</title>
        <authorList>
            <person name="Kananen K."/>
            <person name="Auerbach J.A."/>
            <person name="Kautto E."/>
            <person name="Blachly J.S."/>
        </authorList>
    </citation>
    <scope>NUCLEOTIDE SEQUENCE [LARGE SCALE GENOMIC DNA]</scope>
    <source>
        <strain evidence="3">B95-8</strain>
        <tissue evidence="3">Cell line</tissue>
    </source>
</reference>
<dbReference type="EC" id="2.8.2.-" evidence="1"/>
<comment type="caution">
    <text evidence="3">The sequence shown here is derived from an EMBL/GenBank/DDBJ whole genome shotgun (WGS) entry which is preliminary data.</text>
</comment>
<feature type="domain" description="Sulfotransferase" evidence="2">
    <location>
        <begin position="81"/>
        <end position="113"/>
    </location>
</feature>
<proteinExistence type="inferred from homology"/>
<dbReference type="Pfam" id="PF00685">
    <property type="entry name" value="Sulfotransfer_1"/>
    <property type="match status" value="1"/>
</dbReference>
<evidence type="ECO:0000256" key="1">
    <source>
        <dbReference type="RuleBase" id="RU361155"/>
    </source>
</evidence>
<keyword evidence="4" id="KW-1185">Reference proteome</keyword>
<protein>
    <recommendedName>
        <fullName evidence="1">Sulfotransferase</fullName>
        <ecNumber evidence="1">2.8.2.-</ecNumber>
    </recommendedName>
</protein>
<gene>
    <name evidence="3" type="ORF">P7K49_002356</name>
</gene>
<dbReference type="Proteomes" id="UP001266305">
    <property type="component" value="Unassembled WGS sequence"/>
</dbReference>
<dbReference type="Gene3D" id="3.40.50.300">
    <property type="entry name" value="P-loop containing nucleotide triphosphate hydrolases"/>
    <property type="match status" value="1"/>
</dbReference>